<reference evidence="3 4" key="1">
    <citation type="journal article" date="2018" name="BMC Genomics">
        <title>Genomic evidence for intraspecific hybridization in a clonal and extremely halotolerant yeast.</title>
        <authorList>
            <person name="Gostincar C."/>
            <person name="Stajich J.E."/>
            <person name="Zupancic J."/>
            <person name="Zalar P."/>
            <person name="Gunde-Cimerman N."/>
        </authorList>
    </citation>
    <scope>NUCLEOTIDE SEQUENCE [LARGE SCALE GENOMIC DNA]</scope>
    <source>
        <strain evidence="3 4">EXF-6651</strain>
    </source>
</reference>
<dbReference type="VEuPathDB" id="FungiDB:BTJ68_10741"/>
<keyword evidence="2" id="KW-0472">Membrane</keyword>
<evidence type="ECO:0000256" key="2">
    <source>
        <dbReference type="SAM" id="Phobius"/>
    </source>
</evidence>
<evidence type="ECO:0000313" key="4">
    <source>
        <dbReference type="Proteomes" id="UP000276864"/>
    </source>
</evidence>
<name>A0A3M7BF55_HORWE</name>
<feature type="compositionally biased region" description="Polar residues" evidence="1">
    <location>
        <begin position="201"/>
        <end position="217"/>
    </location>
</feature>
<evidence type="ECO:0008006" key="5">
    <source>
        <dbReference type="Google" id="ProtNLM"/>
    </source>
</evidence>
<feature type="region of interest" description="Disordered" evidence="1">
    <location>
        <begin position="110"/>
        <end position="129"/>
    </location>
</feature>
<feature type="transmembrane region" description="Helical" evidence="2">
    <location>
        <begin position="168"/>
        <end position="194"/>
    </location>
</feature>
<dbReference type="Proteomes" id="UP000276864">
    <property type="component" value="Unassembled WGS sequence"/>
</dbReference>
<protein>
    <recommendedName>
        <fullName evidence="5">Tat pathway signal sequence</fullName>
    </recommendedName>
</protein>
<keyword evidence="2" id="KW-1133">Transmembrane helix</keyword>
<proteinExistence type="predicted"/>
<comment type="caution">
    <text evidence="3">The sequence shown here is derived from an EMBL/GenBank/DDBJ whole genome shotgun (WGS) entry which is preliminary data.</text>
</comment>
<dbReference type="AlphaFoldDB" id="A0A3M7BF55"/>
<sequence length="448" mass="48597">MTTATNGKITTVVTTISSLELCRQWQRLIGSVGSPPFESAHKDPAAWILEETMPIFNGHQSNRNLNSSLRLPAQKRISLPTSQRLSTITEGPNASTSQTFRGPLIEKSSGQHEDALGRQSQDTTKTGPPAYEWIPEPLDANEDLRAPVEGEKLAALRRDRSEGRQRGGWVRLGFVFGLAALVIIGLAVGLGVGLTIKINQKNSDGNRASNEQLSTESESGEEAMPFPLGEYSLVTALRAVDTTCTPNSATWRCYPYSVYDPSELTTADTSMATFNWILSNTSSVYPTNDTTVTTSAAGIPANLTIRSTNNPFSVTFTNETLTYVNEQGNNTSARFTFSFQMHKSVIPSASITSNNAATQCYFNSTTFVGTLYLNAQSSFLASDAEGNDRKGGYTRWPYAVEIQQSSPGGEDTPTCYETFNGQLGNEVLSLGDAQPDTSQCLCGYRNYG</sequence>
<feature type="region of interest" description="Disordered" evidence="1">
    <location>
        <begin position="201"/>
        <end position="224"/>
    </location>
</feature>
<organism evidence="3 4">
    <name type="scientific">Hortaea werneckii</name>
    <name type="common">Black yeast</name>
    <name type="synonym">Cladosporium werneckii</name>
    <dbReference type="NCBI Taxonomy" id="91943"/>
    <lineage>
        <taxon>Eukaryota</taxon>
        <taxon>Fungi</taxon>
        <taxon>Dikarya</taxon>
        <taxon>Ascomycota</taxon>
        <taxon>Pezizomycotina</taxon>
        <taxon>Dothideomycetes</taxon>
        <taxon>Dothideomycetidae</taxon>
        <taxon>Mycosphaerellales</taxon>
        <taxon>Teratosphaeriaceae</taxon>
        <taxon>Hortaea</taxon>
    </lineage>
</organism>
<gene>
    <name evidence="3" type="ORF">D0866_02851</name>
</gene>
<evidence type="ECO:0000313" key="3">
    <source>
        <dbReference type="EMBL" id="RMY38070.1"/>
    </source>
</evidence>
<keyword evidence="2" id="KW-0812">Transmembrane</keyword>
<evidence type="ECO:0000256" key="1">
    <source>
        <dbReference type="SAM" id="MobiDB-lite"/>
    </source>
</evidence>
<accession>A0A3M7BF55</accession>
<dbReference type="EMBL" id="QWIM01000194">
    <property type="protein sequence ID" value="RMY38070.1"/>
    <property type="molecule type" value="Genomic_DNA"/>
</dbReference>